<dbReference type="OrthoDB" id="292964at2759"/>
<feature type="region of interest" description="Disordered" evidence="8">
    <location>
        <begin position="1145"/>
        <end position="1176"/>
    </location>
</feature>
<accession>A0A9P3GA68</accession>
<comment type="similarity">
    <text evidence="2">Belongs to the peptidase C19 family.</text>
</comment>
<feature type="compositionally biased region" description="Low complexity" evidence="8">
    <location>
        <begin position="47"/>
        <end position="63"/>
    </location>
</feature>
<proteinExistence type="inferred from homology"/>
<keyword evidence="6 11" id="KW-0378">Hydrolase</keyword>
<feature type="region of interest" description="Disordered" evidence="8">
    <location>
        <begin position="1"/>
        <end position="65"/>
    </location>
</feature>
<evidence type="ECO:0000256" key="5">
    <source>
        <dbReference type="ARBA" id="ARBA00022786"/>
    </source>
</evidence>
<dbReference type="InterPro" id="IPR035927">
    <property type="entry name" value="DUSP-like_sf"/>
</dbReference>
<dbReference type="Gene3D" id="3.90.70.10">
    <property type="entry name" value="Cysteine proteinases"/>
    <property type="match status" value="2"/>
</dbReference>
<dbReference type="PROSITE" id="PS00973">
    <property type="entry name" value="USP_2"/>
    <property type="match status" value="1"/>
</dbReference>
<feature type="compositionally biased region" description="Acidic residues" evidence="8">
    <location>
        <begin position="1214"/>
        <end position="1227"/>
    </location>
</feature>
<evidence type="ECO:0000256" key="7">
    <source>
        <dbReference type="ARBA" id="ARBA00022807"/>
    </source>
</evidence>
<evidence type="ECO:0000256" key="4">
    <source>
        <dbReference type="ARBA" id="ARBA00022670"/>
    </source>
</evidence>
<name>A0A9P3GA68_9APHY</name>
<feature type="compositionally biased region" description="Polar residues" evidence="8">
    <location>
        <begin position="1093"/>
        <end position="1104"/>
    </location>
</feature>
<dbReference type="Pfam" id="PF00443">
    <property type="entry name" value="UCH"/>
    <property type="match status" value="1"/>
</dbReference>
<evidence type="ECO:0000313" key="12">
    <source>
        <dbReference type="Proteomes" id="UP000703269"/>
    </source>
</evidence>
<dbReference type="SUPFAM" id="SSF143791">
    <property type="entry name" value="DUSP-like"/>
    <property type="match status" value="1"/>
</dbReference>
<gene>
    <name evidence="11" type="ORF">PsYK624_073120</name>
</gene>
<sequence>MSQDPSLEAHDTPRPADLPTPPAEDTKVNEEIDAYMAEQGEASGEATTTNPPEPSSSSASPLTPREKYEKITALAKRDMVVGETWYVVSRGWYSRWEKACQGIVDKEGAVEEKDLGPVDNGHIVDVKGNLTTRTPTEGVDVEFIPQEAWDLLVSWYGQPNAPIPRKVIKRGLMTQHVSLELFPPKLFVHLVTPDNAGALTPSAPAEVVVSSTDTLSAVRKRLLEAVSPDTTAAEFRVWCLGNRQSGSRYIRLSEFNQTDATERERLEDDDTSTLADSTHEDQDAFAVEIQQDGQWLVEDKSHAETALSSSQRTEPTGLQPSPLFQSGSDFFSQMQVKKPLPLSALRGATASSKDTAGETKDPRPAPKVSTIAPGTLGLGNMGNTCFMNSAIQCLVHTPELADYFLTGVFEKELNPDNPLGMHGQIAQAFGALLRKIWAPTSSASSYSPREFKAVLAKFAPQFSGYQQHDSQELVAFLLDGLHEDLNRIIKKPYIEKPDWEGGGDKELVSLARQSWDGYLKRNDSVIVDLFQGQYQSTLVCPECEKVSITFDPFMYLTLPLPIQKNWKHSVYYVPWDLEKPHLQVHVEINRDSSFKDLRNLFGRWFDVNPENLITLEIFNHRFYKNLDDNTICGDMADNDIIVCFELPCNAQQARTYKKSEEDPLIVPVVLCDTPSRSRVTYGNTTHSYFGYPFLIVVTPEEAKSKDAVYDLIVDRLCRWTENVRDLQQWEPRSTSVSMEEVPIPLSNGPTVETITEIKENGEIVTVQEAVPEEGDIVDQKNIVVEEQDSNAMDTDEDDGPRRVGFKKGLFQMLANPGSSQFAVSYGSFGGSKTENMDLRAEAAAETGKPVLHEGDTIFCEFDEHTKAYYFGEQPKFEHAKWQLWEEFTHPDIKASREAASQKKSRGITLQDCLDEFTKEEQLGEDDLWYCPRCKKHQQATKRFDLWSVPDVLVVHLKRFSNSRVLRDKIDTFVDFPMNGLDLTSMVGERRVAARLVEQGVDLKELGLNDTEEPLLYDLFAVDEHLGGLGGGHYRAYALNNADQQWYHFDDSYVTPARPEAAVNQNAYLLFYRRRASRPLGGKTHEIIEAARASAQQSPVPQTDSALPEMKLDDSGLPTPPADDDDGLAFPKRSITPSLADITRSWRPSVDWDNTTSPASTPPPLDDLEPPSFEESQLDPLVPSTLAALPLSAAQFDFPDPTSRGSPSSVRAEFDQDVEQDIEFDSDDSISRNWPDENNPAPWTSQSNSRSLSQEDLPMETEPGADDATKSASDAVA</sequence>
<keyword evidence="12" id="KW-1185">Reference proteome</keyword>
<comment type="catalytic activity">
    <reaction evidence="1">
        <text>Thiol-dependent hydrolysis of ester, thioester, amide, peptide and isopeptide bonds formed by the C-terminal Gly of ubiquitin (a 76-residue protein attached to proteins as an intracellular targeting signal).</text>
        <dbReference type="EC" id="3.4.19.12"/>
    </reaction>
</comment>
<dbReference type="SUPFAM" id="SSF54001">
    <property type="entry name" value="Cysteine proteinases"/>
    <property type="match status" value="1"/>
</dbReference>
<dbReference type="PROSITE" id="PS51283">
    <property type="entry name" value="DUSP"/>
    <property type="match status" value="1"/>
</dbReference>
<feature type="compositionally biased region" description="Polar residues" evidence="8">
    <location>
        <begin position="306"/>
        <end position="325"/>
    </location>
</feature>
<feature type="region of interest" description="Disordered" evidence="8">
    <location>
        <begin position="1196"/>
        <end position="1276"/>
    </location>
</feature>
<evidence type="ECO:0000256" key="8">
    <source>
        <dbReference type="SAM" id="MobiDB-lite"/>
    </source>
</evidence>
<feature type="region of interest" description="Disordered" evidence="8">
    <location>
        <begin position="1090"/>
        <end position="1133"/>
    </location>
</feature>
<dbReference type="GO" id="GO:0016579">
    <property type="term" value="P:protein deubiquitination"/>
    <property type="evidence" value="ECO:0007669"/>
    <property type="project" value="InterPro"/>
</dbReference>
<dbReference type="GO" id="GO:0006508">
    <property type="term" value="P:proteolysis"/>
    <property type="evidence" value="ECO:0007669"/>
    <property type="project" value="UniProtKB-KW"/>
</dbReference>
<dbReference type="InterPro" id="IPR028889">
    <property type="entry name" value="USP"/>
</dbReference>
<feature type="compositionally biased region" description="Polar residues" evidence="8">
    <location>
        <begin position="1240"/>
        <end position="1253"/>
    </location>
</feature>
<dbReference type="InterPro" id="IPR018200">
    <property type="entry name" value="USP_CS"/>
</dbReference>
<dbReference type="InterPro" id="IPR001394">
    <property type="entry name" value="Peptidase_C19_UCH"/>
</dbReference>
<evidence type="ECO:0000256" key="3">
    <source>
        <dbReference type="ARBA" id="ARBA00012759"/>
    </source>
</evidence>
<feature type="region of interest" description="Disordered" evidence="8">
    <location>
        <begin position="302"/>
        <end position="325"/>
    </location>
</feature>
<dbReference type="Proteomes" id="UP000703269">
    <property type="component" value="Unassembled WGS sequence"/>
</dbReference>
<dbReference type="GO" id="GO:0004843">
    <property type="term" value="F:cysteine-type deubiquitinase activity"/>
    <property type="evidence" value="ECO:0007669"/>
    <property type="project" value="UniProtKB-EC"/>
</dbReference>
<keyword evidence="7" id="KW-0788">Thiol protease</keyword>
<dbReference type="InterPro" id="IPR006615">
    <property type="entry name" value="Pept_C19_DUSP"/>
</dbReference>
<feature type="domain" description="USP" evidence="9">
    <location>
        <begin position="376"/>
        <end position="1074"/>
    </location>
</feature>
<feature type="region of interest" description="Disordered" evidence="8">
    <location>
        <begin position="260"/>
        <end position="279"/>
    </location>
</feature>
<keyword evidence="4" id="KW-0645">Protease</keyword>
<dbReference type="InterPro" id="IPR038765">
    <property type="entry name" value="Papain-like_cys_pep_sf"/>
</dbReference>
<evidence type="ECO:0000259" key="10">
    <source>
        <dbReference type="PROSITE" id="PS51283"/>
    </source>
</evidence>
<keyword evidence="5" id="KW-0833">Ubl conjugation pathway</keyword>
<dbReference type="AlphaFoldDB" id="A0A9P3GA68"/>
<feature type="domain" description="DUSP" evidence="10">
    <location>
        <begin position="59"/>
        <end position="168"/>
    </location>
</feature>
<organism evidence="11 12">
    <name type="scientific">Phanerochaete sordida</name>
    <dbReference type="NCBI Taxonomy" id="48140"/>
    <lineage>
        <taxon>Eukaryota</taxon>
        <taxon>Fungi</taxon>
        <taxon>Dikarya</taxon>
        <taxon>Basidiomycota</taxon>
        <taxon>Agaricomycotina</taxon>
        <taxon>Agaricomycetes</taxon>
        <taxon>Polyporales</taxon>
        <taxon>Phanerochaetaceae</taxon>
        <taxon>Phanerochaete</taxon>
    </lineage>
</organism>
<evidence type="ECO:0000256" key="6">
    <source>
        <dbReference type="ARBA" id="ARBA00022801"/>
    </source>
</evidence>
<dbReference type="CDD" id="cd02674">
    <property type="entry name" value="Peptidase_C19R"/>
    <property type="match status" value="1"/>
</dbReference>
<dbReference type="Pfam" id="PF06337">
    <property type="entry name" value="DUSP"/>
    <property type="match status" value="1"/>
</dbReference>
<dbReference type="PANTHER" id="PTHR21646">
    <property type="entry name" value="UBIQUITIN CARBOXYL-TERMINAL HYDROLASE"/>
    <property type="match status" value="1"/>
</dbReference>
<evidence type="ECO:0000313" key="11">
    <source>
        <dbReference type="EMBL" id="GJE91163.1"/>
    </source>
</evidence>
<comment type="caution">
    <text evidence="11">The sequence shown here is derived from an EMBL/GenBank/DDBJ whole genome shotgun (WGS) entry which is preliminary data.</text>
</comment>
<dbReference type="PROSITE" id="PS50235">
    <property type="entry name" value="USP_3"/>
    <property type="match status" value="1"/>
</dbReference>
<dbReference type="PROSITE" id="PS00972">
    <property type="entry name" value="USP_1"/>
    <property type="match status" value="1"/>
</dbReference>
<evidence type="ECO:0000256" key="2">
    <source>
        <dbReference type="ARBA" id="ARBA00009085"/>
    </source>
</evidence>
<dbReference type="SMART" id="SM00695">
    <property type="entry name" value="DUSP"/>
    <property type="match status" value="1"/>
</dbReference>
<dbReference type="Gene3D" id="3.30.2230.10">
    <property type="entry name" value="DUSP-like"/>
    <property type="match status" value="1"/>
</dbReference>
<feature type="region of interest" description="Disordered" evidence="8">
    <location>
        <begin position="347"/>
        <end position="372"/>
    </location>
</feature>
<protein>
    <recommendedName>
        <fullName evidence="3">ubiquitinyl hydrolase 1</fullName>
        <ecNumber evidence="3">3.4.19.12</ecNumber>
    </recommendedName>
</protein>
<feature type="compositionally biased region" description="Basic and acidic residues" evidence="8">
    <location>
        <begin position="355"/>
        <end position="364"/>
    </location>
</feature>
<dbReference type="InterPro" id="IPR050185">
    <property type="entry name" value="Ub_carboxyl-term_hydrolase"/>
</dbReference>
<evidence type="ECO:0000259" key="9">
    <source>
        <dbReference type="PROSITE" id="PS50235"/>
    </source>
</evidence>
<reference evidence="11 12" key="1">
    <citation type="submission" date="2021-08" db="EMBL/GenBank/DDBJ databases">
        <title>Draft Genome Sequence of Phanerochaete sordida strain YK-624.</title>
        <authorList>
            <person name="Mori T."/>
            <person name="Dohra H."/>
            <person name="Suzuki T."/>
            <person name="Kawagishi H."/>
            <person name="Hirai H."/>
        </authorList>
    </citation>
    <scope>NUCLEOTIDE SEQUENCE [LARGE SCALE GENOMIC DNA]</scope>
    <source>
        <strain evidence="11 12">YK-624</strain>
    </source>
</reference>
<dbReference type="EC" id="3.4.19.12" evidence="3"/>
<evidence type="ECO:0000256" key="1">
    <source>
        <dbReference type="ARBA" id="ARBA00000707"/>
    </source>
</evidence>
<dbReference type="PANTHER" id="PTHR21646:SF24">
    <property type="entry name" value="UBIQUITIN CARBOXYL-TERMINAL HYDROLASE"/>
    <property type="match status" value="1"/>
</dbReference>
<dbReference type="EMBL" id="BPQB01000020">
    <property type="protein sequence ID" value="GJE91163.1"/>
    <property type="molecule type" value="Genomic_DNA"/>
</dbReference>